<gene>
    <name evidence="2" type="ORF">DSM5745_03025</name>
</gene>
<comment type="caution">
    <text evidence="2">The sequence shown here is derived from an EMBL/GenBank/DDBJ whole genome shotgun (WGS) entry which is preliminary data.</text>
</comment>
<dbReference type="GeneID" id="38113395"/>
<evidence type="ECO:0008006" key="4">
    <source>
        <dbReference type="Google" id="ProtNLM"/>
    </source>
</evidence>
<dbReference type="Proteomes" id="UP000256690">
    <property type="component" value="Unassembled WGS sequence"/>
</dbReference>
<keyword evidence="3" id="KW-1185">Reference proteome</keyword>
<dbReference type="OrthoDB" id="514070at2759"/>
<dbReference type="EMBL" id="PVWQ01000003">
    <property type="protein sequence ID" value="RDW86383.1"/>
    <property type="molecule type" value="Genomic_DNA"/>
</dbReference>
<evidence type="ECO:0000313" key="2">
    <source>
        <dbReference type="EMBL" id="RDW86383.1"/>
    </source>
</evidence>
<accession>A0A3D8SJ98</accession>
<sequence length="374" mass="40763">MAASQVQSLLRFLSQDAKVPLATAMSKVNELRKADLTTAQTISNGELKTLQEIFKDDKLAKQVLNAARRTSKKRSAPTESTGNSRPKKSRPSLQGGAATPFAIESALALPVSTASEEELSNIVLLTNRAPLVLAFAVCVLKYTMPEQPLSSRLSLAQAVVSANSRSKAVSLGLEGGKSAEQEGWGEGQPTVSVLNRDIKVLKRWDYNPREGRSAEGFQDVDHDILGEVRTDDSETAPPLWGIDVEALKHAESHGSEATAKTNTALPIYTPQSARSYLFKSFLRTPSEAKKESTPPKTKSPTQVEVERGVCLGYLLRSIDLLCQSWAPTLSADDLDRRAWAWYVRVRPSVHSGIEGWGEKGAVKLSEILALRRQS</sequence>
<evidence type="ECO:0000313" key="3">
    <source>
        <dbReference type="Proteomes" id="UP000256690"/>
    </source>
</evidence>
<dbReference type="RefSeq" id="XP_026605907.1">
    <property type="nucleotide sequence ID" value="XM_026745041.1"/>
</dbReference>
<dbReference type="AlphaFoldDB" id="A0A3D8SJ98"/>
<protein>
    <recommendedName>
        <fullName evidence="4">Impact N-terminal domain-containing protein</fullName>
    </recommendedName>
</protein>
<name>A0A3D8SJ98_9EURO</name>
<reference evidence="2 3" key="1">
    <citation type="journal article" date="2018" name="IMA Fungus">
        <title>IMA Genome-F 9: Draft genome sequence of Annulohypoxylon stygium, Aspergillus mulundensis, Berkeleyomyces basicola (syn. Thielaviopsis basicola), Ceratocystis smalleyi, two Cercospora beticola strains, Coleophoma cylindrospora, Fusarium fracticaudum, Phialophora cf. hyalina, and Morchella septimelata.</title>
        <authorList>
            <person name="Wingfield B.D."/>
            <person name="Bills G.F."/>
            <person name="Dong Y."/>
            <person name="Huang W."/>
            <person name="Nel W.J."/>
            <person name="Swalarsk-Parry B.S."/>
            <person name="Vaghefi N."/>
            <person name="Wilken P.M."/>
            <person name="An Z."/>
            <person name="de Beer Z.W."/>
            <person name="De Vos L."/>
            <person name="Chen L."/>
            <person name="Duong T.A."/>
            <person name="Gao Y."/>
            <person name="Hammerbacher A."/>
            <person name="Kikkert J.R."/>
            <person name="Li Y."/>
            <person name="Li H."/>
            <person name="Li K."/>
            <person name="Li Q."/>
            <person name="Liu X."/>
            <person name="Ma X."/>
            <person name="Naidoo K."/>
            <person name="Pethybridge S.J."/>
            <person name="Sun J."/>
            <person name="Steenkamp E.T."/>
            <person name="van der Nest M.A."/>
            <person name="van Wyk S."/>
            <person name="Wingfield M.J."/>
            <person name="Xiong C."/>
            <person name="Yue Q."/>
            <person name="Zhang X."/>
        </authorList>
    </citation>
    <scope>NUCLEOTIDE SEQUENCE [LARGE SCALE GENOMIC DNA]</scope>
    <source>
        <strain evidence="2 3">DSM 5745</strain>
    </source>
</reference>
<dbReference type="STRING" id="1810919.A0A3D8SJ98"/>
<feature type="region of interest" description="Disordered" evidence="1">
    <location>
        <begin position="65"/>
        <end position="95"/>
    </location>
</feature>
<organism evidence="2 3">
    <name type="scientific">Aspergillus mulundensis</name>
    <dbReference type="NCBI Taxonomy" id="1810919"/>
    <lineage>
        <taxon>Eukaryota</taxon>
        <taxon>Fungi</taxon>
        <taxon>Dikarya</taxon>
        <taxon>Ascomycota</taxon>
        <taxon>Pezizomycotina</taxon>
        <taxon>Eurotiomycetes</taxon>
        <taxon>Eurotiomycetidae</taxon>
        <taxon>Eurotiales</taxon>
        <taxon>Aspergillaceae</taxon>
        <taxon>Aspergillus</taxon>
        <taxon>Aspergillus subgen. Nidulantes</taxon>
    </lineage>
</organism>
<proteinExistence type="predicted"/>
<evidence type="ECO:0000256" key="1">
    <source>
        <dbReference type="SAM" id="MobiDB-lite"/>
    </source>
</evidence>